<feature type="region of interest" description="Disordered" evidence="1">
    <location>
        <begin position="159"/>
        <end position="183"/>
    </location>
</feature>
<feature type="compositionally biased region" description="Polar residues" evidence="1">
    <location>
        <begin position="174"/>
        <end position="183"/>
    </location>
</feature>
<dbReference type="AlphaFoldDB" id="A0A7W9AJU9"/>
<name>A0A7W9AJU9_9SPHN</name>
<dbReference type="InterPro" id="IPR014710">
    <property type="entry name" value="RmlC-like_jellyroll"/>
</dbReference>
<sequence length="183" mass="19231">MTAKLPPNTRFAIFSAQSATDFEESGLMSTVPLTETEIAGSVAAIDAGAMAGASTRLLFELPGLSLAHAWFKSGFPLPRHSHNVDCLYYIIAGSLRLGTEELGAGDGFFVGADVPYAYVPGDDGVEVLEFRTSNSFDINLLASNAAFWAKAVEGVKAKQADWPAESPPSGLTFGRNSNPAANA</sequence>
<proteinExistence type="predicted"/>
<comment type="caution">
    <text evidence="2">The sequence shown here is derived from an EMBL/GenBank/DDBJ whole genome shotgun (WGS) entry which is preliminary data.</text>
</comment>
<dbReference type="InterPro" id="IPR011051">
    <property type="entry name" value="RmlC_Cupin_sf"/>
</dbReference>
<protein>
    <recommendedName>
        <fullName evidence="4">Cupin domain-containing protein</fullName>
    </recommendedName>
</protein>
<accession>A0A7W9AJU9</accession>
<keyword evidence="3" id="KW-1185">Reference proteome</keyword>
<reference evidence="2 3" key="1">
    <citation type="submission" date="2020-08" db="EMBL/GenBank/DDBJ databases">
        <title>Genomic Encyclopedia of Type Strains, Phase IV (KMG-IV): sequencing the most valuable type-strain genomes for metagenomic binning, comparative biology and taxonomic classification.</title>
        <authorList>
            <person name="Goeker M."/>
        </authorList>
    </citation>
    <scope>NUCLEOTIDE SEQUENCE [LARGE SCALE GENOMIC DNA]</scope>
    <source>
        <strain evidence="2 3">DSM 25079</strain>
    </source>
</reference>
<dbReference type="Gene3D" id="2.60.120.10">
    <property type="entry name" value="Jelly Rolls"/>
    <property type="match status" value="1"/>
</dbReference>
<evidence type="ECO:0000313" key="3">
    <source>
        <dbReference type="Proteomes" id="UP000549617"/>
    </source>
</evidence>
<gene>
    <name evidence="2" type="ORF">FHS49_002778</name>
</gene>
<evidence type="ECO:0000313" key="2">
    <source>
        <dbReference type="EMBL" id="MBB5686754.1"/>
    </source>
</evidence>
<dbReference type="RefSeq" id="WP_184019461.1">
    <property type="nucleotide sequence ID" value="NZ_JACIJC010000004.1"/>
</dbReference>
<dbReference type="SUPFAM" id="SSF51182">
    <property type="entry name" value="RmlC-like cupins"/>
    <property type="match status" value="1"/>
</dbReference>
<organism evidence="2 3">
    <name type="scientific">Sphingobium boeckii</name>
    <dbReference type="NCBI Taxonomy" id="1082345"/>
    <lineage>
        <taxon>Bacteria</taxon>
        <taxon>Pseudomonadati</taxon>
        <taxon>Pseudomonadota</taxon>
        <taxon>Alphaproteobacteria</taxon>
        <taxon>Sphingomonadales</taxon>
        <taxon>Sphingomonadaceae</taxon>
        <taxon>Sphingobium</taxon>
    </lineage>
</organism>
<evidence type="ECO:0000256" key="1">
    <source>
        <dbReference type="SAM" id="MobiDB-lite"/>
    </source>
</evidence>
<dbReference type="Proteomes" id="UP000549617">
    <property type="component" value="Unassembled WGS sequence"/>
</dbReference>
<dbReference type="EMBL" id="JACIJC010000004">
    <property type="protein sequence ID" value="MBB5686754.1"/>
    <property type="molecule type" value="Genomic_DNA"/>
</dbReference>
<evidence type="ECO:0008006" key="4">
    <source>
        <dbReference type="Google" id="ProtNLM"/>
    </source>
</evidence>